<evidence type="ECO:0000313" key="3">
    <source>
        <dbReference type="Proteomes" id="UP001161137"/>
    </source>
</evidence>
<keyword evidence="1" id="KW-0472">Membrane</keyword>
<dbReference type="EMBL" id="JAOCDH010000019">
    <property type="protein sequence ID" value="MDH0703140.1"/>
    <property type="molecule type" value="Genomic_DNA"/>
</dbReference>
<keyword evidence="1" id="KW-0812">Transmembrane</keyword>
<dbReference type="RefSeq" id="WP_196460846.1">
    <property type="nucleotide sequence ID" value="NZ_JACFYY010000018.1"/>
</dbReference>
<feature type="transmembrane region" description="Helical" evidence="1">
    <location>
        <begin position="77"/>
        <end position="100"/>
    </location>
</feature>
<organism evidence="2 3">
    <name type="scientific">Ectopseudomonas toyotomiensis</name>
    <dbReference type="NCBI Taxonomy" id="554344"/>
    <lineage>
        <taxon>Bacteria</taxon>
        <taxon>Pseudomonadati</taxon>
        <taxon>Pseudomonadota</taxon>
        <taxon>Gammaproteobacteria</taxon>
        <taxon>Pseudomonadales</taxon>
        <taxon>Pseudomonadaceae</taxon>
        <taxon>Ectopseudomonas</taxon>
    </lineage>
</organism>
<dbReference type="AlphaFoldDB" id="A0AA42LM85"/>
<evidence type="ECO:0000256" key="1">
    <source>
        <dbReference type="SAM" id="Phobius"/>
    </source>
</evidence>
<feature type="transmembrane region" description="Helical" evidence="1">
    <location>
        <begin position="359"/>
        <end position="377"/>
    </location>
</feature>
<feature type="transmembrane region" description="Helical" evidence="1">
    <location>
        <begin position="242"/>
        <end position="264"/>
    </location>
</feature>
<accession>A0AA42LM85</accession>
<feature type="transmembrane region" description="Helical" evidence="1">
    <location>
        <begin position="7"/>
        <end position="27"/>
    </location>
</feature>
<feature type="transmembrane region" description="Helical" evidence="1">
    <location>
        <begin position="328"/>
        <end position="347"/>
    </location>
</feature>
<protein>
    <recommendedName>
        <fullName evidence="4">Oligosaccharide repeat unit polymerase</fullName>
    </recommendedName>
</protein>
<evidence type="ECO:0000313" key="2">
    <source>
        <dbReference type="EMBL" id="MDH0703140.1"/>
    </source>
</evidence>
<feature type="transmembrane region" description="Helical" evidence="1">
    <location>
        <begin position="155"/>
        <end position="180"/>
    </location>
</feature>
<sequence>MSGNAKWLFGSFVLMVGLFYFPGLLLYPFLTEAFQDYYNYQGSPYQSFLVVFPIYVLMLFFWVLLFSSFRGVAIPQVSYAVCSFFIWALLVLFMVCAFYFGAFYGSSFRHVNRLYGSGMMANLVFLLKPVVCFLVLYAVLHVARGDRLGSRAKGAFFIIFLSLCFSITSSLQALAVAVVGLVLCSPKVFTWRLLRCNLKLLALSFVLLPALLFVVLVVGVGNKIGYEVFFSQQGLVYVVDRGWALLSRISSSLFSLATVFNLVLEGGFDYQYSERAIAYTISNRFNAVFLGGFNADTIETVNRYNYELVFAGLADRAGASPGPLSSMFYFPLFPMGFVLVPAIHALMASNISRVMGGRLTGGVVSMVTVPFLIVMFFEAPINVFYIFDPFFFSLMAFFLMRILPIKDFLSR</sequence>
<proteinExistence type="predicted"/>
<reference evidence="2" key="1">
    <citation type="submission" date="2022-09" db="EMBL/GenBank/DDBJ databases">
        <title>Intensive care unit water sources are persistently colonized with multi-drug resistant bacteria and are the site of extensive horizontal gene transfer of antibiotic resistance genes.</title>
        <authorList>
            <person name="Diorio-Toth L."/>
        </authorList>
    </citation>
    <scope>NUCLEOTIDE SEQUENCE</scope>
    <source>
        <strain evidence="2">GD03863</strain>
    </source>
</reference>
<evidence type="ECO:0008006" key="4">
    <source>
        <dbReference type="Google" id="ProtNLM"/>
    </source>
</evidence>
<comment type="caution">
    <text evidence="2">The sequence shown here is derived from an EMBL/GenBank/DDBJ whole genome shotgun (WGS) entry which is preliminary data.</text>
</comment>
<dbReference type="Proteomes" id="UP001161137">
    <property type="component" value="Unassembled WGS sequence"/>
</dbReference>
<feature type="transmembrane region" description="Helical" evidence="1">
    <location>
        <begin position="200"/>
        <end position="221"/>
    </location>
</feature>
<name>A0AA42LM85_9GAMM</name>
<keyword evidence="1" id="KW-1133">Transmembrane helix</keyword>
<gene>
    <name evidence="2" type="ORF">N5D41_16780</name>
</gene>
<feature type="transmembrane region" description="Helical" evidence="1">
    <location>
        <begin position="47"/>
        <end position="65"/>
    </location>
</feature>
<feature type="transmembrane region" description="Helical" evidence="1">
    <location>
        <begin position="383"/>
        <end position="403"/>
    </location>
</feature>
<feature type="transmembrane region" description="Helical" evidence="1">
    <location>
        <begin position="120"/>
        <end position="143"/>
    </location>
</feature>